<sequence length="1101" mass="120508">MNGLIDAAFSRTRVVMTALVVMVFFGLLAYRTIPREADPDVPAPFVGVTIPLPGISPEDGERLLVRPAELELQNVEGLKQIDAFAYDSAAQFILEFQATVDIDQAVLDVREAMDRAKSDFPTEAEEPLVREFNAQTQFPILTTIIYGDAPERALLQVAQRLEDKLEGLSGVLEARLTGSREELLEVIINPETLESYGLTELEVINAVTANNQLVTAGSVDRGDGRFTVKAPGLVRNAGDLAATPVRVNGDNVVTIGDIASVRRTFKDRDGYAIFNGNLAIGVEISKRSGFNIVETIEDARRVIEEESKSWPATISYEFTSDQSVFVKDSLEGLTASVMTAILLVMIVVVAALGLRSALMVGVAIPSTFLMGFLLLSAFGYTLNMMVMFGLLLAVGMLVDGAIVIVEYADRRMAEGAHRREAYLEASKRMFWPVITSTATTLAAFVPFLFWKDMVGQFMKFLPLTMIFVLTSSLLVALIFLPVLGSLFGIPDWMKKKFHMKGKTEVAEKKFEVDEIDPTKLDGPIATYARILKELVQRPLLVGLAAGAVVVLCISSFIAAAPEVEFFIRNDDDQANVLVLARGNLSSEQKIEIVKDVAARIDDHPAIGHIYIQTGPELARGREAPVETIGQIGLTLVDYTKREHSYIVLDQLRERVRNVPGVHVEVRQRAQGPDVGKDAQLEISSPDFDAMVAAAKKARAFIDSTAIVIDGQEVPTYMDQEDTLPLPGIEWSIEIDRALAGRYGLSVQQAGAVLQLVTDGLLVDKYRPQDADDEVDIRVRYPEKNRNIFALDQVRVQTPQGSVPLSNFVSRVPKPQVDRIIRRDGARIIEVKANGNTRVKGHEVSQDRAINHLKEWLETGALGPDVTWVMRGADEETAAAASFFQNAMLAALFMIAMILLLEFNSFYHAALTLSAVVLSVFGVLLSIAVTGQYISVIMTGTGIVALAGIVVNNNIVLIDTYQYLRRKGLSVEDAVVRTAAQRIRPVLLTTATTILGLLPMVFEINVNFAAGTITHGSTTSDWWVLLSSAVVYGLAFSTVLTLILTPVMLAAPTVLRNRTPAAAGWCNRRFKWVKTRLGLKPAIETPAAPGERADQDYPHAAE</sequence>
<dbReference type="Gene3D" id="3.30.70.1430">
    <property type="entry name" value="Multidrug efflux transporter AcrB pore domain"/>
    <property type="match status" value="2"/>
</dbReference>
<dbReference type="Gene3D" id="3.30.70.1440">
    <property type="entry name" value="Multidrug efflux transporter AcrB pore domain"/>
    <property type="match status" value="1"/>
</dbReference>
<evidence type="ECO:0000256" key="1">
    <source>
        <dbReference type="SAM" id="Phobius"/>
    </source>
</evidence>
<feature type="transmembrane region" description="Helical" evidence="1">
    <location>
        <begin position="539"/>
        <end position="560"/>
    </location>
</feature>
<name>A0ABW1KZN0_9PROT</name>
<feature type="transmembrane region" description="Helical" evidence="1">
    <location>
        <begin position="1021"/>
        <end position="1048"/>
    </location>
</feature>
<feature type="transmembrane region" description="Helical" evidence="1">
    <location>
        <begin position="985"/>
        <end position="1001"/>
    </location>
</feature>
<feature type="transmembrane region" description="Helical" evidence="1">
    <location>
        <begin position="359"/>
        <end position="380"/>
    </location>
</feature>
<dbReference type="InterPro" id="IPR001036">
    <property type="entry name" value="Acrflvin-R"/>
</dbReference>
<feature type="transmembrane region" description="Helical" evidence="1">
    <location>
        <begin position="12"/>
        <end position="30"/>
    </location>
</feature>
<reference evidence="2 3" key="1">
    <citation type="submission" date="2024-09" db="EMBL/GenBank/DDBJ databases">
        <authorList>
            <person name="Zhang Z.-H."/>
        </authorList>
    </citation>
    <scope>NUCLEOTIDE SEQUENCE [LARGE SCALE GENOMIC DNA]</scope>
    <source>
        <strain evidence="2 3">HHTR114</strain>
    </source>
</reference>
<dbReference type="SUPFAM" id="SSF82693">
    <property type="entry name" value="Multidrug efflux transporter AcrB pore domain, PN1, PN2, PC1 and PC2 subdomains"/>
    <property type="match status" value="2"/>
</dbReference>
<keyword evidence="1" id="KW-0472">Membrane</keyword>
<dbReference type="Pfam" id="PF00873">
    <property type="entry name" value="ACR_tran"/>
    <property type="match status" value="1"/>
</dbReference>
<evidence type="ECO:0000313" key="2">
    <source>
        <dbReference type="EMBL" id="MFC6036072.1"/>
    </source>
</evidence>
<gene>
    <name evidence="2" type="ORF">ACFMB1_10985</name>
</gene>
<feature type="transmembrane region" description="Helical" evidence="1">
    <location>
        <begin position="461"/>
        <end position="489"/>
    </location>
</feature>
<comment type="caution">
    <text evidence="2">The sequence shown here is derived from an EMBL/GenBank/DDBJ whole genome shotgun (WGS) entry which is preliminary data.</text>
</comment>
<protein>
    <submittedName>
        <fullName evidence="2">Efflux RND transporter permease subunit</fullName>
    </submittedName>
</protein>
<proteinExistence type="predicted"/>
<dbReference type="SUPFAM" id="SSF82866">
    <property type="entry name" value="Multidrug efflux transporter AcrB transmembrane domain"/>
    <property type="match status" value="2"/>
</dbReference>
<dbReference type="RefSeq" id="WP_379882700.1">
    <property type="nucleotide sequence ID" value="NZ_JBHPON010000002.1"/>
</dbReference>
<organism evidence="2 3">
    <name type="scientific">Hyphococcus aureus</name>
    <dbReference type="NCBI Taxonomy" id="2666033"/>
    <lineage>
        <taxon>Bacteria</taxon>
        <taxon>Pseudomonadati</taxon>
        <taxon>Pseudomonadota</taxon>
        <taxon>Alphaproteobacteria</taxon>
        <taxon>Parvularculales</taxon>
        <taxon>Parvularculaceae</taxon>
        <taxon>Hyphococcus</taxon>
    </lineage>
</organism>
<dbReference type="Gene3D" id="3.30.2090.10">
    <property type="entry name" value="Multidrug efflux transporter AcrB TolC docking domain, DN and DC subdomains"/>
    <property type="match status" value="2"/>
</dbReference>
<dbReference type="PANTHER" id="PTHR32063:SF0">
    <property type="entry name" value="SWARMING MOTILITY PROTEIN SWRC"/>
    <property type="match status" value="1"/>
</dbReference>
<evidence type="ECO:0000313" key="3">
    <source>
        <dbReference type="Proteomes" id="UP001596116"/>
    </source>
</evidence>
<dbReference type="Proteomes" id="UP001596116">
    <property type="component" value="Unassembled WGS sequence"/>
</dbReference>
<feature type="transmembrane region" description="Helical" evidence="1">
    <location>
        <begin position="932"/>
        <end position="956"/>
    </location>
</feature>
<dbReference type="Gene3D" id="1.20.1640.10">
    <property type="entry name" value="Multidrug efflux transporter AcrB transmembrane domain"/>
    <property type="match status" value="2"/>
</dbReference>
<accession>A0ABW1KZN0</accession>
<feature type="transmembrane region" description="Helical" evidence="1">
    <location>
        <begin position="332"/>
        <end position="352"/>
    </location>
</feature>
<keyword evidence="1" id="KW-0812">Transmembrane</keyword>
<dbReference type="SUPFAM" id="SSF82714">
    <property type="entry name" value="Multidrug efflux transporter AcrB TolC docking domain, DN and DC subdomains"/>
    <property type="match status" value="2"/>
</dbReference>
<feature type="transmembrane region" description="Helical" evidence="1">
    <location>
        <begin position="905"/>
        <end position="926"/>
    </location>
</feature>
<dbReference type="InterPro" id="IPR027463">
    <property type="entry name" value="AcrB_DN_DC_subdom"/>
</dbReference>
<dbReference type="Gene3D" id="3.30.70.1320">
    <property type="entry name" value="Multidrug efflux transporter AcrB pore domain like"/>
    <property type="match status" value="1"/>
</dbReference>
<dbReference type="PANTHER" id="PTHR32063">
    <property type="match status" value="1"/>
</dbReference>
<dbReference type="PRINTS" id="PR00702">
    <property type="entry name" value="ACRIFLAVINRP"/>
</dbReference>
<feature type="transmembrane region" description="Helical" evidence="1">
    <location>
        <begin position="386"/>
        <end position="408"/>
    </location>
</feature>
<feature type="transmembrane region" description="Helical" evidence="1">
    <location>
        <begin position="882"/>
        <end position="900"/>
    </location>
</feature>
<keyword evidence="1" id="KW-1133">Transmembrane helix</keyword>
<dbReference type="EMBL" id="JBHPON010000002">
    <property type="protein sequence ID" value="MFC6036072.1"/>
    <property type="molecule type" value="Genomic_DNA"/>
</dbReference>
<feature type="transmembrane region" description="Helical" evidence="1">
    <location>
        <begin position="429"/>
        <end position="449"/>
    </location>
</feature>
<keyword evidence="3" id="KW-1185">Reference proteome</keyword>